<reference evidence="1" key="1">
    <citation type="submission" date="2019-08" db="EMBL/GenBank/DDBJ databases">
        <authorList>
            <person name="Kucharzyk K."/>
            <person name="Murdoch R.W."/>
            <person name="Higgins S."/>
            <person name="Loffler F."/>
        </authorList>
    </citation>
    <scope>NUCLEOTIDE SEQUENCE</scope>
</reference>
<comment type="caution">
    <text evidence="1">The sequence shown here is derived from an EMBL/GenBank/DDBJ whole genome shotgun (WGS) entry which is preliminary data.</text>
</comment>
<dbReference type="SUPFAM" id="SSF56281">
    <property type="entry name" value="Metallo-hydrolase/oxidoreductase"/>
    <property type="match status" value="1"/>
</dbReference>
<organism evidence="1">
    <name type="scientific">bioreactor metagenome</name>
    <dbReference type="NCBI Taxonomy" id="1076179"/>
    <lineage>
        <taxon>unclassified sequences</taxon>
        <taxon>metagenomes</taxon>
        <taxon>ecological metagenomes</taxon>
    </lineage>
</organism>
<dbReference type="Gene3D" id="3.60.15.10">
    <property type="entry name" value="Ribonuclease Z/Hydroxyacylglutathione hydrolase-like"/>
    <property type="match status" value="1"/>
</dbReference>
<dbReference type="AlphaFoldDB" id="A0A644W225"/>
<name>A0A644W225_9ZZZZ</name>
<evidence type="ECO:0008006" key="2">
    <source>
        <dbReference type="Google" id="ProtNLM"/>
    </source>
</evidence>
<dbReference type="EMBL" id="VSSQ01000567">
    <property type="protein sequence ID" value="MPL97647.1"/>
    <property type="molecule type" value="Genomic_DNA"/>
</dbReference>
<dbReference type="InterPro" id="IPR036866">
    <property type="entry name" value="RibonucZ/Hydroxyglut_hydro"/>
</dbReference>
<gene>
    <name evidence="1" type="ORF">SDC9_43839</name>
</gene>
<sequence>MTKVKSYSVGNGDMFYIKHGSSNFTIIDCFLSDDNKKTIVDELKSQSSGKDITRFISTHPDEDHIQQLDYLDDEMSILNFYCVKNETTKKDETTGFKRYCELRDDSKKSFYLYKDCSRRYMNQDGIDSNGTKIGSSGINIPWPNTENQFYKDALKLAKDGGSPNNISPIITYHINGGAKYQWMGDLETTFMENIKNDVTLSKVNILFAPHHGRESGKIPKSMLDILKPDIIIIGEAPSANLNYYQGYNTITQNTAGDITFVNDGDEIHIYVSNKNYSVNFLKNRNKSEYNYYIGTLDI</sequence>
<proteinExistence type="predicted"/>
<evidence type="ECO:0000313" key="1">
    <source>
        <dbReference type="EMBL" id="MPL97647.1"/>
    </source>
</evidence>
<protein>
    <recommendedName>
        <fullName evidence="2">Metallo-beta-lactamase domain-containing protein</fullName>
    </recommendedName>
</protein>
<accession>A0A644W225</accession>